<proteinExistence type="predicted"/>
<name>A0A7S3WYA5_EMIHU</name>
<sequence length="398" mass="43382">MARLAVRLRSLPLEELVQFAAEALETQPSSLAGLPHKDLAALAAPAISADAELSKEADRRIALHAPIPEWALSKVLVSQDLAPLILNQLEVGDYAAAKVCKTWRCGWLATVAQRPWLRPAPTQPPPLDGGDWSVSAIVALDGERFCMCAEDPDNDFPEGNLLVLNRSFQVLQTIPYQQVDGLAATQHGLCGWCDDILSRYILTDSSLDKVAEVALGFLVCDVICAPDGTLFASTSGRITSSGCGFVDSHARVVAFDPLTLEQKFKCEPGHLNHFAFRGIAVVGTELFVCDSAAPEGQERYGRFQVFALTGEYLREVRVSVPNPTALQYINGRLYVTDYAFPRDGPHVFVLTPEGEPLQHYQHEAFSLAIHPVCPFAGGLLLRADQEGYQNRLAFLSGL</sequence>
<protein>
    <recommendedName>
        <fullName evidence="2">SMP-30/Gluconolactonase/LRE-like region domain-containing protein</fullName>
    </recommendedName>
</protein>
<dbReference type="AlphaFoldDB" id="A0A7S3WYA5"/>
<evidence type="ECO:0008006" key="2">
    <source>
        <dbReference type="Google" id="ProtNLM"/>
    </source>
</evidence>
<dbReference type="EMBL" id="HBIR01050429">
    <property type="protein sequence ID" value="CAE0585889.1"/>
    <property type="molecule type" value="Transcribed_RNA"/>
</dbReference>
<organism evidence="1">
    <name type="scientific">Emiliania huxleyi</name>
    <name type="common">Coccolithophore</name>
    <name type="synonym">Pontosphaera huxleyi</name>
    <dbReference type="NCBI Taxonomy" id="2903"/>
    <lineage>
        <taxon>Eukaryota</taxon>
        <taxon>Haptista</taxon>
        <taxon>Haptophyta</taxon>
        <taxon>Prymnesiophyceae</taxon>
        <taxon>Isochrysidales</taxon>
        <taxon>Noelaerhabdaceae</taxon>
        <taxon>Emiliania</taxon>
    </lineage>
</organism>
<evidence type="ECO:0000313" key="1">
    <source>
        <dbReference type="EMBL" id="CAE0585889.1"/>
    </source>
</evidence>
<gene>
    <name evidence="1" type="ORF">EHUX00137_LOCUS39385</name>
</gene>
<dbReference type="SUPFAM" id="SSF63829">
    <property type="entry name" value="Calcium-dependent phosphotriesterase"/>
    <property type="match status" value="1"/>
</dbReference>
<accession>A0A7S3WYA5</accession>
<reference evidence="1" key="1">
    <citation type="submission" date="2021-01" db="EMBL/GenBank/DDBJ databases">
        <authorList>
            <person name="Corre E."/>
            <person name="Pelletier E."/>
            <person name="Niang G."/>
            <person name="Scheremetjew M."/>
            <person name="Finn R."/>
            <person name="Kale V."/>
            <person name="Holt S."/>
            <person name="Cochrane G."/>
            <person name="Meng A."/>
            <person name="Brown T."/>
            <person name="Cohen L."/>
        </authorList>
    </citation>
    <scope>NUCLEOTIDE SEQUENCE</scope>
    <source>
        <strain evidence="1">379</strain>
    </source>
</reference>